<evidence type="ECO:0000313" key="3">
    <source>
        <dbReference type="Proteomes" id="UP000321083"/>
    </source>
</evidence>
<gene>
    <name evidence="2" type="ORF">E3A20_06320</name>
</gene>
<dbReference type="EMBL" id="SRHE01000083">
    <property type="protein sequence ID" value="TWW10645.1"/>
    <property type="molecule type" value="Genomic_DNA"/>
</dbReference>
<organism evidence="2 3">
    <name type="scientific">Planctomyces bekefii</name>
    <dbReference type="NCBI Taxonomy" id="1653850"/>
    <lineage>
        <taxon>Bacteria</taxon>
        <taxon>Pseudomonadati</taxon>
        <taxon>Planctomycetota</taxon>
        <taxon>Planctomycetia</taxon>
        <taxon>Planctomycetales</taxon>
        <taxon>Planctomycetaceae</taxon>
        <taxon>Planctomyces</taxon>
    </lineage>
</organism>
<dbReference type="AlphaFoldDB" id="A0A5C6M987"/>
<feature type="region of interest" description="Disordered" evidence="1">
    <location>
        <begin position="79"/>
        <end position="110"/>
    </location>
</feature>
<reference evidence="2 3" key="2">
    <citation type="submission" date="2019-08" db="EMBL/GenBank/DDBJ databases">
        <authorList>
            <person name="Henke P."/>
        </authorList>
    </citation>
    <scope>NUCLEOTIDE SEQUENCE [LARGE SCALE GENOMIC DNA]</scope>
    <source>
        <strain evidence="2">Phe10_nw2017</strain>
    </source>
</reference>
<comment type="caution">
    <text evidence="2">The sequence shown here is derived from an EMBL/GenBank/DDBJ whole genome shotgun (WGS) entry which is preliminary data.</text>
</comment>
<proteinExistence type="predicted"/>
<evidence type="ECO:0000313" key="2">
    <source>
        <dbReference type="EMBL" id="TWW10645.1"/>
    </source>
</evidence>
<reference evidence="2 3" key="1">
    <citation type="submission" date="2019-08" db="EMBL/GenBank/DDBJ databases">
        <title>100 year-old enigma solved: identification of Planctomyces bekefii, the type genus and species of the phylum Planctomycetes.</title>
        <authorList>
            <person name="Svetlana D.N."/>
            <person name="Overmann J."/>
        </authorList>
    </citation>
    <scope>NUCLEOTIDE SEQUENCE [LARGE SCALE GENOMIC DNA]</scope>
    <source>
        <strain evidence="2">Phe10_nw2017</strain>
    </source>
</reference>
<sequence>MILNHASTQIFQRCEGAVTFVEMHHGGSDTDGLQGTHAANPQQQFLTDADLLSGGVESGGQLAIGCRVFREVGVEQQQTAASCAESEDSQPDQAVGQFHSNPQRLSVGHSLLSERQLRQIEL</sequence>
<protein>
    <submittedName>
        <fullName evidence="2">Uncharacterized protein</fullName>
    </submittedName>
</protein>
<dbReference type="Proteomes" id="UP000321083">
    <property type="component" value="Unassembled WGS sequence"/>
</dbReference>
<evidence type="ECO:0000256" key="1">
    <source>
        <dbReference type="SAM" id="MobiDB-lite"/>
    </source>
</evidence>
<name>A0A5C6M987_9PLAN</name>
<keyword evidence="3" id="KW-1185">Reference proteome</keyword>
<accession>A0A5C6M987</accession>